<dbReference type="SUPFAM" id="SSF55831">
    <property type="entry name" value="Thymidylate synthase/dCMP hydroxymethylase"/>
    <property type="match status" value="1"/>
</dbReference>
<feature type="transmembrane region" description="Helical" evidence="4">
    <location>
        <begin position="216"/>
        <end position="237"/>
    </location>
</feature>
<name>A0ABD3JY24_EUCGL</name>
<organism evidence="6 7">
    <name type="scientific">Eucalyptus globulus</name>
    <name type="common">Tasmanian blue gum</name>
    <dbReference type="NCBI Taxonomy" id="34317"/>
    <lineage>
        <taxon>Eukaryota</taxon>
        <taxon>Viridiplantae</taxon>
        <taxon>Streptophyta</taxon>
        <taxon>Embryophyta</taxon>
        <taxon>Tracheophyta</taxon>
        <taxon>Spermatophyta</taxon>
        <taxon>Magnoliopsida</taxon>
        <taxon>eudicotyledons</taxon>
        <taxon>Gunneridae</taxon>
        <taxon>Pentapetalae</taxon>
        <taxon>rosids</taxon>
        <taxon>malvids</taxon>
        <taxon>Myrtales</taxon>
        <taxon>Myrtaceae</taxon>
        <taxon>Myrtoideae</taxon>
        <taxon>Eucalypteae</taxon>
        <taxon>Eucalyptus</taxon>
    </lineage>
</organism>
<keyword evidence="7" id="KW-1185">Reference proteome</keyword>
<feature type="transmembrane region" description="Helical" evidence="4">
    <location>
        <begin position="127"/>
        <end position="144"/>
    </location>
</feature>
<dbReference type="Pfam" id="PF00303">
    <property type="entry name" value="Thymidylat_synt"/>
    <property type="match status" value="1"/>
</dbReference>
<evidence type="ECO:0000256" key="2">
    <source>
        <dbReference type="ARBA" id="ARBA00022603"/>
    </source>
</evidence>
<feature type="domain" description="Thymidylate synthase/dCMP hydroxymethylase" evidence="5">
    <location>
        <begin position="297"/>
        <end position="355"/>
    </location>
</feature>
<dbReference type="AlphaFoldDB" id="A0ABD3JY24"/>
<evidence type="ECO:0000256" key="4">
    <source>
        <dbReference type="SAM" id="Phobius"/>
    </source>
</evidence>
<evidence type="ECO:0000259" key="5">
    <source>
        <dbReference type="Pfam" id="PF00303"/>
    </source>
</evidence>
<dbReference type="InterPro" id="IPR023451">
    <property type="entry name" value="Thymidate_synth/dCMP_Mease_dom"/>
</dbReference>
<gene>
    <name evidence="6" type="ORF">ACJRO7_027729</name>
</gene>
<feature type="transmembrane region" description="Helical" evidence="4">
    <location>
        <begin position="315"/>
        <end position="338"/>
    </location>
</feature>
<keyword evidence="4" id="KW-1133">Transmembrane helix</keyword>
<evidence type="ECO:0000256" key="3">
    <source>
        <dbReference type="ARBA" id="ARBA00022679"/>
    </source>
</evidence>
<proteinExistence type="predicted"/>
<evidence type="ECO:0000313" key="6">
    <source>
        <dbReference type="EMBL" id="KAL3730746.1"/>
    </source>
</evidence>
<keyword evidence="3" id="KW-0808">Transferase</keyword>
<accession>A0ABD3JY24</accession>
<keyword evidence="2" id="KW-0489">Methyltransferase</keyword>
<dbReference type="Gene3D" id="3.30.572.10">
    <property type="entry name" value="Thymidylate synthase/dCMP hydroxymethylase domain"/>
    <property type="match status" value="2"/>
</dbReference>
<dbReference type="InterPro" id="IPR045097">
    <property type="entry name" value="Thymidate_synth/dCMP_Mease"/>
</dbReference>
<dbReference type="EMBL" id="JBJKBG010000007">
    <property type="protein sequence ID" value="KAL3730746.1"/>
    <property type="molecule type" value="Genomic_DNA"/>
</dbReference>
<dbReference type="GO" id="GO:0004799">
    <property type="term" value="F:thymidylate synthase activity"/>
    <property type="evidence" value="ECO:0007669"/>
    <property type="project" value="UniProtKB-EC"/>
</dbReference>
<reference evidence="6 7" key="1">
    <citation type="submission" date="2024-11" db="EMBL/GenBank/DDBJ databases">
        <title>Chromosome-level genome assembly of Eucalyptus globulus Labill. provides insights into its genome evolution.</title>
        <authorList>
            <person name="Li X."/>
        </authorList>
    </citation>
    <scope>NUCLEOTIDE SEQUENCE [LARGE SCALE GENOMIC DNA]</scope>
    <source>
        <strain evidence="6">CL2024</strain>
        <tissue evidence="6">Fresh tender leaves</tissue>
    </source>
</reference>
<dbReference type="GO" id="GO:0032259">
    <property type="term" value="P:methylation"/>
    <property type="evidence" value="ECO:0007669"/>
    <property type="project" value="UniProtKB-KW"/>
</dbReference>
<dbReference type="PRINTS" id="PR00108">
    <property type="entry name" value="THYMDSNTHASE"/>
</dbReference>
<dbReference type="Proteomes" id="UP001634007">
    <property type="component" value="Unassembled WGS sequence"/>
</dbReference>
<evidence type="ECO:0000256" key="1">
    <source>
        <dbReference type="ARBA" id="ARBA00011947"/>
    </source>
</evidence>
<dbReference type="PANTHER" id="PTHR11548:SF2">
    <property type="entry name" value="THYMIDYLATE SYNTHASE"/>
    <property type="match status" value="1"/>
</dbReference>
<dbReference type="InterPro" id="IPR000398">
    <property type="entry name" value="Thymidylate_synthase"/>
</dbReference>
<dbReference type="EC" id="2.1.1.45" evidence="1"/>
<keyword evidence="4" id="KW-0812">Transmembrane</keyword>
<evidence type="ECO:0000313" key="7">
    <source>
        <dbReference type="Proteomes" id="UP001634007"/>
    </source>
</evidence>
<keyword evidence="4" id="KW-0472">Membrane</keyword>
<dbReference type="PANTHER" id="PTHR11548">
    <property type="entry name" value="THYMIDYLATE SYNTHASE 1"/>
    <property type="match status" value="1"/>
</dbReference>
<comment type="caution">
    <text evidence="6">The sequence shown here is derived from an EMBL/GenBank/DDBJ whole genome shotgun (WGS) entry which is preliminary data.</text>
</comment>
<dbReference type="InterPro" id="IPR036926">
    <property type="entry name" value="Thymidate_synth/dCMP_Mease_sf"/>
</dbReference>
<protein>
    <recommendedName>
        <fullName evidence="1">thymidylate synthase</fullName>
        <ecNumber evidence="1">2.1.1.45</ecNumber>
    </recommendedName>
</protein>
<feature type="transmembrane region" description="Helical" evidence="4">
    <location>
        <begin position="284"/>
        <end position="303"/>
    </location>
</feature>
<sequence>MASIFFLNNFQVLPHFQRIWLCSLYFKLLSFGCFQPLSSVTTSEVLVIPNGNCNGTPSDSQRTYQVVDENLPWRLPSDLNFFKSITLSTIDPGGLYLADYVVLTYYGSFDIASVENIIDCGSMCSAVLFYWLHLLIVYQLRNYLCSYRMFRSGFLPQKNCMIFNGKRDSVKFEVKNFTIVLKMIFKRHEEYLYLRLIKDVLLNGTPKDDRTKTGTVSTFASQVLGITLFILFLRIHFHLCKTFPFLTTKILQGKGIHIWDVNASRDYLDHFICLASFSQNSLCFLFYFSLVNLILALPFYVVNGELSSQMYQRSADMGLIVPFNIASYALLTCMIAHVCDLSPSDFVHGIGDAHILKINPERKDIDSFLAADFQLIGYGPHDKLEMEMADWS</sequence>